<reference evidence="4" key="1">
    <citation type="journal article" date="2007" name="Plant Cell">
        <title>Dothideomycete-plant interactions illuminated by genome sequencing and EST analysis of the wheat pathogen Stagonospora nodorum.</title>
        <authorList>
            <person name="Hane J.K."/>
            <person name="Lowe R.G."/>
            <person name="Solomon P.S."/>
            <person name="Tan K.C."/>
            <person name="Schoch C.L."/>
            <person name="Spatafora J.W."/>
            <person name="Crous P.W."/>
            <person name="Kodira C."/>
            <person name="Birren B.W."/>
            <person name="Galagan J.E."/>
            <person name="Torriani S.F."/>
            <person name="McDonald B.A."/>
            <person name="Oliver R.P."/>
        </authorList>
    </citation>
    <scope>NUCLEOTIDE SEQUENCE [LARGE SCALE GENOMIC DNA]</scope>
    <source>
        <strain evidence="4">SN15 / ATCC MYA-4574 / FGSC 10173</strain>
    </source>
</reference>
<keyword evidence="2" id="KW-0472">Membrane</keyword>
<dbReference type="VEuPathDB" id="FungiDB:JI435_447140"/>
<dbReference type="GeneID" id="5979587"/>
<keyword evidence="2" id="KW-1133">Transmembrane helix</keyword>
<organism evidence="3 4">
    <name type="scientific">Phaeosphaeria nodorum (strain SN15 / ATCC MYA-4574 / FGSC 10173)</name>
    <name type="common">Glume blotch fungus</name>
    <name type="synonym">Parastagonospora nodorum</name>
    <dbReference type="NCBI Taxonomy" id="321614"/>
    <lineage>
        <taxon>Eukaryota</taxon>
        <taxon>Fungi</taxon>
        <taxon>Dikarya</taxon>
        <taxon>Ascomycota</taxon>
        <taxon>Pezizomycotina</taxon>
        <taxon>Dothideomycetes</taxon>
        <taxon>Pleosporomycetidae</taxon>
        <taxon>Pleosporales</taxon>
        <taxon>Pleosporineae</taxon>
        <taxon>Phaeosphaeriaceae</taxon>
        <taxon>Parastagonospora</taxon>
    </lineage>
</organism>
<feature type="region of interest" description="Disordered" evidence="1">
    <location>
        <begin position="126"/>
        <end position="160"/>
    </location>
</feature>
<dbReference type="AlphaFoldDB" id="Q0U709"/>
<keyword evidence="2" id="KW-0812">Transmembrane</keyword>
<proteinExistence type="predicted"/>
<protein>
    <submittedName>
        <fullName evidence="3">Uncharacterized protein</fullName>
    </submittedName>
</protein>
<sequence>MSYHSNPNSALPSPSHFDHPGAVELEPFPQYLPLRPEIPLFWCRRPVQITFGIILFLAILIGAVVASMFTGKSLRTAHYIKHPESPETIVMPTMKVTSNVTRVQRTLHLGSKVKVVRASGMQVAEGVGPSQPKAKVPRVQVAEGGQRAEPLEPKATGARTSEVQAWKAPVARLW</sequence>
<evidence type="ECO:0000313" key="3">
    <source>
        <dbReference type="EMBL" id="EAT80268.1"/>
    </source>
</evidence>
<evidence type="ECO:0000256" key="2">
    <source>
        <dbReference type="SAM" id="Phobius"/>
    </source>
</evidence>
<name>Q0U709_PHANO</name>
<feature type="transmembrane region" description="Helical" evidence="2">
    <location>
        <begin position="49"/>
        <end position="71"/>
    </location>
</feature>
<gene>
    <name evidence="3" type="ORF">SNOG_12455</name>
</gene>
<accession>Q0U709</accession>
<dbReference type="InParanoid" id="Q0U709"/>
<dbReference type="EMBL" id="CH445346">
    <property type="protein sequence ID" value="EAT80268.1"/>
    <property type="molecule type" value="Genomic_DNA"/>
</dbReference>
<dbReference type="KEGG" id="pno:SNOG_12455"/>
<evidence type="ECO:0000313" key="4">
    <source>
        <dbReference type="Proteomes" id="UP000001055"/>
    </source>
</evidence>
<dbReference type="RefSeq" id="XP_001802678.1">
    <property type="nucleotide sequence ID" value="XM_001802626.1"/>
</dbReference>
<dbReference type="Proteomes" id="UP000001055">
    <property type="component" value="Unassembled WGS sequence"/>
</dbReference>
<evidence type="ECO:0000256" key="1">
    <source>
        <dbReference type="SAM" id="MobiDB-lite"/>
    </source>
</evidence>